<protein>
    <recommendedName>
        <fullName evidence="3">F-box domain-containing protein</fullName>
    </recommendedName>
</protein>
<gene>
    <name evidence="1" type="ORF">ONZ51_g8733</name>
</gene>
<name>A0AAD7XAL1_9APHY</name>
<sequence length="221" mass="25155">MRDSTFPTELFEAIIQEVRPCRLILPLEQDDFSEYRKRLYTLCSCARTCRAWAPTSRLCLYSRLIFISTEKKSFELLVRSLDGNPWLQTLVRGLSIIDNDDDYTPPIPRYSTASGSISHTWALMLMGKLPRLQDIGFALARGLACHTHLSRALRTFSTVTSLSLAWKHSGSFEDLLKLILVFPALRNLMIHGSLWTPNGRRELHVPPKEALSAPDSAHNRE</sequence>
<evidence type="ECO:0000313" key="2">
    <source>
        <dbReference type="Proteomes" id="UP001215151"/>
    </source>
</evidence>
<evidence type="ECO:0000313" key="1">
    <source>
        <dbReference type="EMBL" id="KAJ8469842.1"/>
    </source>
</evidence>
<organism evidence="1 2">
    <name type="scientific">Trametes cubensis</name>
    <dbReference type="NCBI Taxonomy" id="1111947"/>
    <lineage>
        <taxon>Eukaryota</taxon>
        <taxon>Fungi</taxon>
        <taxon>Dikarya</taxon>
        <taxon>Basidiomycota</taxon>
        <taxon>Agaricomycotina</taxon>
        <taxon>Agaricomycetes</taxon>
        <taxon>Polyporales</taxon>
        <taxon>Polyporaceae</taxon>
        <taxon>Trametes</taxon>
    </lineage>
</organism>
<comment type="caution">
    <text evidence="1">The sequence shown here is derived from an EMBL/GenBank/DDBJ whole genome shotgun (WGS) entry which is preliminary data.</text>
</comment>
<proteinExistence type="predicted"/>
<dbReference type="Proteomes" id="UP001215151">
    <property type="component" value="Unassembled WGS sequence"/>
</dbReference>
<accession>A0AAD7XAL1</accession>
<reference evidence="1" key="1">
    <citation type="submission" date="2022-11" db="EMBL/GenBank/DDBJ databases">
        <title>Genome Sequence of Cubamyces cubensis.</title>
        <authorList>
            <person name="Buettner E."/>
        </authorList>
    </citation>
    <scope>NUCLEOTIDE SEQUENCE</scope>
    <source>
        <strain evidence="1">MPL-01</strain>
    </source>
</reference>
<keyword evidence="2" id="KW-1185">Reference proteome</keyword>
<evidence type="ECO:0008006" key="3">
    <source>
        <dbReference type="Google" id="ProtNLM"/>
    </source>
</evidence>
<dbReference type="AlphaFoldDB" id="A0AAD7XAL1"/>
<dbReference type="EMBL" id="JAPEVG010000272">
    <property type="protein sequence ID" value="KAJ8469842.1"/>
    <property type="molecule type" value="Genomic_DNA"/>
</dbReference>